<keyword evidence="2" id="KW-1185">Reference proteome</keyword>
<name>A0AAD9SW38_9HELO</name>
<protein>
    <submittedName>
        <fullName evidence="1">Uncharacterized protein</fullName>
    </submittedName>
</protein>
<dbReference type="Proteomes" id="UP001285354">
    <property type="component" value="Unassembled WGS sequence"/>
</dbReference>
<evidence type="ECO:0000313" key="2">
    <source>
        <dbReference type="Proteomes" id="UP001285354"/>
    </source>
</evidence>
<organism evidence="1 2">
    <name type="scientific">Diplocarpon rosae</name>
    <dbReference type="NCBI Taxonomy" id="946125"/>
    <lineage>
        <taxon>Eukaryota</taxon>
        <taxon>Fungi</taxon>
        <taxon>Dikarya</taxon>
        <taxon>Ascomycota</taxon>
        <taxon>Pezizomycotina</taxon>
        <taxon>Leotiomycetes</taxon>
        <taxon>Helotiales</taxon>
        <taxon>Drepanopezizaceae</taxon>
        <taxon>Diplocarpon</taxon>
    </lineage>
</organism>
<sequence length="257" mass="29353">MPGDRWQKQELETLSWLIRRKEQLRYEALTLGQPWYPEKWSWEAIATKMNKVAARDDWEDLRTYTANNCYTMFRKRQSLLKQSAPNLQEYPQPQPTSPPCSASIQLPVMPVYMPAPTPVQYATLMTALPALAEYGTAPFQFVAPAPTIPTSAAYRVVPDPPYHWTMGEREALKEVYMFSGIGREDNYTPGRRKGLWTWKMIAAEMNKRAAGASWNTGRIYNDGSCHQMSKYNKTAFNSPKNERGIGASCQPLVEDSE</sequence>
<dbReference type="EMBL" id="JAUBYV010000011">
    <property type="protein sequence ID" value="KAK2624067.1"/>
    <property type="molecule type" value="Genomic_DNA"/>
</dbReference>
<gene>
    <name evidence="1" type="ORF">QTJ16_006701</name>
</gene>
<reference evidence="1" key="1">
    <citation type="submission" date="2023-06" db="EMBL/GenBank/DDBJ databases">
        <title>Draft genome of Marssonina rosae.</title>
        <authorList>
            <person name="Cheng Q."/>
        </authorList>
    </citation>
    <scope>NUCLEOTIDE SEQUENCE</scope>
    <source>
        <strain evidence="1">R4</strain>
    </source>
</reference>
<comment type="caution">
    <text evidence="1">The sequence shown here is derived from an EMBL/GenBank/DDBJ whole genome shotgun (WGS) entry which is preliminary data.</text>
</comment>
<evidence type="ECO:0000313" key="1">
    <source>
        <dbReference type="EMBL" id="KAK2624067.1"/>
    </source>
</evidence>
<dbReference type="AlphaFoldDB" id="A0AAD9SW38"/>
<accession>A0AAD9SW38</accession>
<proteinExistence type="predicted"/>